<feature type="transmembrane region" description="Helical" evidence="1">
    <location>
        <begin position="24"/>
        <end position="45"/>
    </location>
</feature>
<dbReference type="STRING" id="200361.A0A453FGY8"/>
<reference evidence="2" key="3">
    <citation type="journal article" date="2017" name="Nature">
        <title>Genome sequence of the progenitor of the wheat D genome Aegilops tauschii.</title>
        <authorList>
            <person name="Luo M.C."/>
            <person name="Gu Y.Q."/>
            <person name="Puiu D."/>
            <person name="Wang H."/>
            <person name="Twardziok S.O."/>
            <person name="Deal K.R."/>
            <person name="Huo N."/>
            <person name="Zhu T."/>
            <person name="Wang L."/>
            <person name="Wang Y."/>
            <person name="McGuire P.E."/>
            <person name="Liu S."/>
            <person name="Long H."/>
            <person name="Ramasamy R.K."/>
            <person name="Rodriguez J.C."/>
            <person name="Van S.L."/>
            <person name="Yuan L."/>
            <person name="Wang Z."/>
            <person name="Xia Z."/>
            <person name="Xiao L."/>
            <person name="Anderson O.D."/>
            <person name="Ouyang S."/>
            <person name="Liang Y."/>
            <person name="Zimin A.V."/>
            <person name="Pertea G."/>
            <person name="Qi P."/>
            <person name="Bennetzen J.L."/>
            <person name="Dai X."/>
            <person name="Dawson M.W."/>
            <person name="Muller H.G."/>
            <person name="Kugler K."/>
            <person name="Rivarola-Duarte L."/>
            <person name="Spannagl M."/>
            <person name="Mayer K.F.X."/>
            <person name="Lu F.H."/>
            <person name="Bevan M.W."/>
            <person name="Leroy P."/>
            <person name="Li P."/>
            <person name="You F.M."/>
            <person name="Sun Q."/>
            <person name="Liu Z."/>
            <person name="Lyons E."/>
            <person name="Wicker T."/>
            <person name="Salzberg S.L."/>
            <person name="Devos K.M."/>
            <person name="Dvorak J."/>
        </authorList>
    </citation>
    <scope>NUCLEOTIDE SEQUENCE [LARGE SCALE GENOMIC DNA]</scope>
    <source>
        <strain evidence="2">cv. AL8/78</strain>
    </source>
</reference>
<reference evidence="2" key="5">
    <citation type="journal article" date="2021" name="G3 (Bethesda)">
        <title>Aegilops tauschii genome assembly Aet v5.0 features greater sequence contiguity and improved annotation.</title>
        <authorList>
            <person name="Wang L."/>
            <person name="Zhu T."/>
            <person name="Rodriguez J.C."/>
            <person name="Deal K.R."/>
            <person name="Dubcovsky J."/>
            <person name="McGuire P.E."/>
            <person name="Lux T."/>
            <person name="Spannagl M."/>
            <person name="Mayer K.F.X."/>
            <person name="Baldrich P."/>
            <person name="Meyers B.C."/>
            <person name="Huo N."/>
            <person name="Gu Y.Q."/>
            <person name="Zhou H."/>
            <person name="Devos K.M."/>
            <person name="Bennetzen J.L."/>
            <person name="Unver T."/>
            <person name="Budak H."/>
            <person name="Gulick P.J."/>
            <person name="Galiba G."/>
            <person name="Kalapos B."/>
            <person name="Nelson D.R."/>
            <person name="Li P."/>
            <person name="You F.M."/>
            <person name="Luo M.C."/>
            <person name="Dvorak J."/>
        </authorList>
    </citation>
    <scope>NUCLEOTIDE SEQUENCE [LARGE SCALE GENOMIC DNA]</scope>
    <source>
        <strain evidence="2">cv. AL8/78</strain>
    </source>
</reference>
<dbReference type="Proteomes" id="UP000015105">
    <property type="component" value="Chromosome 3D"/>
</dbReference>
<accession>A0A453FGY8</accession>
<dbReference type="Gramene" id="AET3Gv20674900.1">
    <property type="protein sequence ID" value="AET3Gv20674900.1"/>
    <property type="gene ID" value="AET3Gv20674900"/>
</dbReference>
<name>A0A453FGY8_AEGTS</name>
<reference evidence="3" key="1">
    <citation type="journal article" date="2014" name="Science">
        <title>Ancient hybridizations among the ancestral genomes of bread wheat.</title>
        <authorList>
            <consortium name="International Wheat Genome Sequencing Consortium,"/>
            <person name="Marcussen T."/>
            <person name="Sandve S.R."/>
            <person name="Heier L."/>
            <person name="Spannagl M."/>
            <person name="Pfeifer M."/>
            <person name="Jakobsen K.S."/>
            <person name="Wulff B.B."/>
            <person name="Steuernagel B."/>
            <person name="Mayer K.F."/>
            <person name="Olsen O.A."/>
        </authorList>
    </citation>
    <scope>NUCLEOTIDE SEQUENCE [LARGE SCALE GENOMIC DNA]</scope>
    <source>
        <strain evidence="3">cv. AL8/78</strain>
    </source>
</reference>
<keyword evidence="3" id="KW-1185">Reference proteome</keyword>
<reference evidence="2" key="4">
    <citation type="submission" date="2019-03" db="UniProtKB">
        <authorList>
            <consortium name="EnsemblPlants"/>
        </authorList>
    </citation>
    <scope>IDENTIFICATION</scope>
</reference>
<organism evidence="2 3">
    <name type="scientific">Aegilops tauschii subsp. strangulata</name>
    <name type="common">Goatgrass</name>
    <dbReference type="NCBI Taxonomy" id="200361"/>
    <lineage>
        <taxon>Eukaryota</taxon>
        <taxon>Viridiplantae</taxon>
        <taxon>Streptophyta</taxon>
        <taxon>Embryophyta</taxon>
        <taxon>Tracheophyta</taxon>
        <taxon>Spermatophyta</taxon>
        <taxon>Magnoliopsida</taxon>
        <taxon>Liliopsida</taxon>
        <taxon>Poales</taxon>
        <taxon>Poaceae</taxon>
        <taxon>BOP clade</taxon>
        <taxon>Pooideae</taxon>
        <taxon>Triticodae</taxon>
        <taxon>Triticeae</taxon>
        <taxon>Triticinae</taxon>
        <taxon>Aegilops</taxon>
    </lineage>
</organism>
<evidence type="ECO:0000313" key="3">
    <source>
        <dbReference type="Proteomes" id="UP000015105"/>
    </source>
</evidence>
<dbReference type="AlphaFoldDB" id="A0A453FGY8"/>
<keyword evidence="1" id="KW-1133">Transmembrane helix</keyword>
<dbReference type="EnsemblPlants" id="AET3Gv20674900.1">
    <property type="protein sequence ID" value="AET3Gv20674900.1"/>
    <property type="gene ID" value="AET3Gv20674900"/>
</dbReference>
<keyword evidence="1" id="KW-0472">Membrane</keyword>
<proteinExistence type="predicted"/>
<evidence type="ECO:0000256" key="1">
    <source>
        <dbReference type="SAM" id="Phobius"/>
    </source>
</evidence>
<reference evidence="3" key="2">
    <citation type="journal article" date="2017" name="Nat. Plants">
        <title>The Aegilops tauschii genome reveals multiple impacts of transposons.</title>
        <authorList>
            <person name="Zhao G."/>
            <person name="Zou C."/>
            <person name="Li K."/>
            <person name="Wang K."/>
            <person name="Li T."/>
            <person name="Gao L."/>
            <person name="Zhang X."/>
            <person name="Wang H."/>
            <person name="Yang Z."/>
            <person name="Liu X."/>
            <person name="Jiang W."/>
            <person name="Mao L."/>
            <person name="Kong X."/>
            <person name="Jiao Y."/>
            <person name="Jia J."/>
        </authorList>
    </citation>
    <scope>NUCLEOTIDE SEQUENCE [LARGE SCALE GENOMIC DNA]</scope>
    <source>
        <strain evidence="3">cv. AL8/78</strain>
    </source>
</reference>
<protein>
    <submittedName>
        <fullName evidence="2">Uncharacterized protein</fullName>
    </submittedName>
</protein>
<keyword evidence="1" id="KW-0812">Transmembrane</keyword>
<evidence type="ECO:0000313" key="2">
    <source>
        <dbReference type="EnsemblPlants" id="AET3Gv20674900.1"/>
    </source>
</evidence>
<sequence length="55" mass="6468">MLCISVYLLFYLQRFLQTMRATQVALIVWSSILIILGYSQLWAICSRYNKVPLLI</sequence>